<name>F8Q4Y6_SERL3</name>
<reference evidence="3" key="1">
    <citation type="journal article" date="2011" name="Science">
        <title>The plant cell wall-decomposing machinery underlies the functional diversity of forest fungi.</title>
        <authorList>
            <person name="Eastwood D.C."/>
            <person name="Floudas D."/>
            <person name="Binder M."/>
            <person name="Majcherczyk A."/>
            <person name="Schneider P."/>
            <person name="Aerts A."/>
            <person name="Asiegbu F.O."/>
            <person name="Baker S.E."/>
            <person name="Barry K."/>
            <person name="Bendiksby M."/>
            <person name="Blumentritt M."/>
            <person name="Coutinho P.M."/>
            <person name="Cullen D."/>
            <person name="de Vries R.P."/>
            <person name="Gathman A."/>
            <person name="Goodell B."/>
            <person name="Henrissat B."/>
            <person name="Ihrmark K."/>
            <person name="Kauserud H."/>
            <person name="Kohler A."/>
            <person name="LaButti K."/>
            <person name="Lapidus A."/>
            <person name="Lavin J.L."/>
            <person name="Lee Y.-H."/>
            <person name="Lindquist E."/>
            <person name="Lilly W."/>
            <person name="Lucas S."/>
            <person name="Morin E."/>
            <person name="Murat C."/>
            <person name="Oguiza J.A."/>
            <person name="Park J."/>
            <person name="Pisabarro A.G."/>
            <person name="Riley R."/>
            <person name="Rosling A."/>
            <person name="Salamov A."/>
            <person name="Schmidt O."/>
            <person name="Schmutz J."/>
            <person name="Skrede I."/>
            <person name="Stenlid J."/>
            <person name="Wiebenga A."/>
            <person name="Xie X."/>
            <person name="Kuees U."/>
            <person name="Hibbett D.S."/>
            <person name="Hoffmeister D."/>
            <person name="Hoegberg N."/>
            <person name="Martin F."/>
            <person name="Grigoriev I.V."/>
            <person name="Watkinson S.C."/>
        </authorList>
    </citation>
    <scope>NUCLEOTIDE SEQUENCE [LARGE SCALE GENOMIC DNA]</scope>
    <source>
        <strain evidence="3">strain S7.3</strain>
    </source>
</reference>
<dbReference type="EMBL" id="GL945483">
    <property type="protein sequence ID" value="EGN96613.1"/>
    <property type="molecule type" value="Genomic_DNA"/>
</dbReference>
<feature type="compositionally biased region" description="Polar residues" evidence="1">
    <location>
        <begin position="158"/>
        <end position="171"/>
    </location>
</feature>
<gene>
    <name evidence="2" type="ORF">SERLA73DRAFT_184706</name>
</gene>
<protein>
    <submittedName>
        <fullName evidence="2">Uncharacterized protein</fullName>
    </submittedName>
</protein>
<organism evidence="3">
    <name type="scientific">Serpula lacrymans var. lacrymans (strain S7.3)</name>
    <name type="common">Dry rot fungus</name>
    <dbReference type="NCBI Taxonomy" id="936435"/>
    <lineage>
        <taxon>Eukaryota</taxon>
        <taxon>Fungi</taxon>
        <taxon>Dikarya</taxon>
        <taxon>Basidiomycota</taxon>
        <taxon>Agaricomycotina</taxon>
        <taxon>Agaricomycetes</taxon>
        <taxon>Agaricomycetidae</taxon>
        <taxon>Boletales</taxon>
        <taxon>Coniophorineae</taxon>
        <taxon>Serpulaceae</taxon>
        <taxon>Serpula</taxon>
    </lineage>
</organism>
<dbReference type="HOGENOM" id="CLU_866426_0_0_1"/>
<evidence type="ECO:0000256" key="1">
    <source>
        <dbReference type="SAM" id="MobiDB-lite"/>
    </source>
</evidence>
<proteinExistence type="predicted"/>
<feature type="region of interest" description="Disordered" evidence="1">
    <location>
        <begin position="1"/>
        <end position="85"/>
    </location>
</feature>
<evidence type="ECO:0000313" key="2">
    <source>
        <dbReference type="EMBL" id="EGN96613.1"/>
    </source>
</evidence>
<dbReference type="InParanoid" id="F8Q4Y6"/>
<dbReference type="OrthoDB" id="2685818at2759"/>
<feature type="compositionally biased region" description="Polar residues" evidence="1">
    <location>
        <begin position="1"/>
        <end position="22"/>
    </location>
</feature>
<feature type="region of interest" description="Disordered" evidence="1">
    <location>
        <begin position="103"/>
        <end position="175"/>
    </location>
</feature>
<sequence>MSSEFTETEIQQDQSSHVTNNSSRDESPAHVPPTVINQPNHPMSPSLRPRTASPVSSAPPVDFPTIVRSSSYDDLHSSLSTRTASSLSLSVDDVQILDNTLQTRVSRSPSLSSALASMQPSSTPSSSRFSTVVTTRNREPFISSYNSSEDGEGRESSVMHTSDVSTQSEPSELSVECPVTQATTLDEDVSVNVHDQAEESPRAAAVSGGGVSQDVIQVEHDSDPPFVTDGRGRVVWSSTRSARGALPATETREAQSPPQRIRTCPPPKARRMGREVASESSGFVTDGCGRVIWTGPTAPVQPEEAGEKASEVGEDVEAESG</sequence>
<feature type="compositionally biased region" description="Acidic residues" evidence="1">
    <location>
        <begin position="312"/>
        <end position="321"/>
    </location>
</feature>
<accession>F8Q4Y6</accession>
<evidence type="ECO:0000313" key="3">
    <source>
        <dbReference type="Proteomes" id="UP000008063"/>
    </source>
</evidence>
<dbReference type="AlphaFoldDB" id="F8Q4Y6"/>
<keyword evidence="3" id="KW-1185">Reference proteome</keyword>
<feature type="region of interest" description="Disordered" evidence="1">
    <location>
        <begin position="238"/>
        <end position="321"/>
    </location>
</feature>
<dbReference type="Proteomes" id="UP000008063">
    <property type="component" value="Unassembled WGS sequence"/>
</dbReference>
<feature type="compositionally biased region" description="Low complexity" evidence="1">
    <location>
        <begin position="103"/>
        <end position="135"/>
    </location>
</feature>